<accession>A0A0V0QLD2</accession>
<evidence type="ECO:0000313" key="3">
    <source>
        <dbReference type="Proteomes" id="UP000054937"/>
    </source>
</evidence>
<evidence type="ECO:0000256" key="1">
    <source>
        <dbReference type="SAM" id="MobiDB-lite"/>
    </source>
</evidence>
<name>A0A0V0QLD2_PSEPJ</name>
<dbReference type="AlphaFoldDB" id="A0A0V0QLD2"/>
<comment type="caution">
    <text evidence="2">The sequence shown here is derived from an EMBL/GenBank/DDBJ whole genome shotgun (WGS) entry which is preliminary data.</text>
</comment>
<reference evidence="2 3" key="1">
    <citation type="journal article" date="2015" name="Sci. Rep.">
        <title>Genome of the facultative scuticociliatosis pathogen Pseudocohnilembus persalinus provides insight into its virulence through horizontal gene transfer.</title>
        <authorList>
            <person name="Xiong J."/>
            <person name="Wang G."/>
            <person name="Cheng J."/>
            <person name="Tian M."/>
            <person name="Pan X."/>
            <person name="Warren A."/>
            <person name="Jiang C."/>
            <person name="Yuan D."/>
            <person name="Miao W."/>
        </authorList>
    </citation>
    <scope>NUCLEOTIDE SEQUENCE [LARGE SCALE GENOMIC DNA]</scope>
    <source>
        <strain evidence="2">36N120E</strain>
    </source>
</reference>
<keyword evidence="3" id="KW-1185">Reference proteome</keyword>
<protein>
    <submittedName>
        <fullName evidence="2">Uncharacterized protein</fullName>
    </submittedName>
</protein>
<evidence type="ECO:0000313" key="2">
    <source>
        <dbReference type="EMBL" id="KRX03037.1"/>
    </source>
</evidence>
<gene>
    <name evidence="2" type="ORF">PPERSA_08112</name>
</gene>
<sequence length="262" mass="31290">MDNQQKSLEQQHRQSQNQNNLRGSSIQDPRYQNTNQSNSRRQSNRRQSILKASQVGGLAFPSLKYTQMAKQKNKKIINLQLDSPNTRKALQNLGLQKEEMKNKDKKTEHSHVGTIISMFTKKIIMCSNKKQYNLKLKEIITLNKKNVEKRNQKTLYNSQFNKNNSTFRNQSVDSVRIRVKQQEQQRDEQRIKNFFDNYSEKTERKTFKKKSLQKITSNKLVKQLRSQSLYDWKKQADQEYQDQQMKHFLQRYNDKIQIQKPS</sequence>
<proteinExistence type="predicted"/>
<feature type="region of interest" description="Disordered" evidence="1">
    <location>
        <begin position="1"/>
        <end position="47"/>
    </location>
</feature>
<dbReference type="InParanoid" id="A0A0V0QLD2"/>
<feature type="compositionally biased region" description="Polar residues" evidence="1">
    <location>
        <begin position="1"/>
        <end position="31"/>
    </location>
</feature>
<dbReference type="EMBL" id="LDAU01000145">
    <property type="protein sequence ID" value="KRX03037.1"/>
    <property type="molecule type" value="Genomic_DNA"/>
</dbReference>
<feature type="compositionally biased region" description="Low complexity" evidence="1">
    <location>
        <begin position="32"/>
        <end position="47"/>
    </location>
</feature>
<organism evidence="2 3">
    <name type="scientific">Pseudocohnilembus persalinus</name>
    <name type="common">Ciliate</name>
    <dbReference type="NCBI Taxonomy" id="266149"/>
    <lineage>
        <taxon>Eukaryota</taxon>
        <taxon>Sar</taxon>
        <taxon>Alveolata</taxon>
        <taxon>Ciliophora</taxon>
        <taxon>Intramacronucleata</taxon>
        <taxon>Oligohymenophorea</taxon>
        <taxon>Scuticociliatia</taxon>
        <taxon>Philasterida</taxon>
        <taxon>Pseudocohnilembidae</taxon>
        <taxon>Pseudocohnilembus</taxon>
    </lineage>
</organism>
<dbReference type="Proteomes" id="UP000054937">
    <property type="component" value="Unassembled WGS sequence"/>
</dbReference>